<organism evidence="2 3">
    <name type="scientific">Canna indica</name>
    <name type="common">Indian-shot</name>
    <dbReference type="NCBI Taxonomy" id="4628"/>
    <lineage>
        <taxon>Eukaryota</taxon>
        <taxon>Viridiplantae</taxon>
        <taxon>Streptophyta</taxon>
        <taxon>Embryophyta</taxon>
        <taxon>Tracheophyta</taxon>
        <taxon>Spermatophyta</taxon>
        <taxon>Magnoliopsida</taxon>
        <taxon>Liliopsida</taxon>
        <taxon>Zingiberales</taxon>
        <taxon>Cannaceae</taxon>
        <taxon>Canna</taxon>
    </lineage>
</organism>
<evidence type="ECO:0000313" key="3">
    <source>
        <dbReference type="Proteomes" id="UP001327560"/>
    </source>
</evidence>
<sequence>MNYHGPNHSCTQRRKSTWQIFLSESPIMQAQARKRWKVNHATTSLFFSPNAYLLGTHASCCMALVRSIPTNLHSIYICQNPPLVLQTISFLDFILILLPFALFKKHGQLIPDSCFPPRRRCHCSVGQLPVGRGDNLGRRQGEDTGQRQSSPAGTRQGIRLRLPVKARVPVRKVRHQDEAGARQLRRHRNHLLFVLAGTHARRDRLRVPRQRKRTALRAAHECVLSGEGRQGATVLSLV</sequence>
<evidence type="ECO:0000313" key="2">
    <source>
        <dbReference type="EMBL" id="WOL15207.1"/>
    </source>
</evidence>
<evidence type="ECO:0000256" key="1">
    <source>
        <dbReference type="SAM" id="MobiDB-lite"/>
    </source>
</evidence>
<keyword evidence="3" id="KW-1185">Reference proteome</keyword>
<accession>A0AAQ3KU43</accession>
<dbReference type="EMBL" id="CP136896">
    <property type="protein sequence ID" value="WOL15207.1"/>
    <property type="molecule type" value="Genomic_DNA"/>
</dbReference>
<reference evidence="2 3" key="1">
    <citation type="submission" date="2023-10" db="EMBL/GenBank/DDBJ databases">
        <title>Chromosome-scale genome assembly provides insights into flower coloration mechanisms of Canna indica.</title>
        <authorList>
            <person name="Li C."/>
        </authorList>
    </citation>
    <scope>NUCLEOTIDE SEQUENCE [LARGE SCALE GENOMIC DNA]</scope>
    <source>
        <tissue evidence="2">Flower</tissue>
    </source>
</reference>
<dbReference type="AlphaFoldDB" id="A0AAQ3KU43"/>
<feature type="compositionally biased region" description="Basic and acidic residues" evidence="1">
    <location>
        <begin position="135"/>
        <end position="145"/>
    </location>
</feature>
<protein>
    <submittedName>
        <fullName evidence="2">Uncharacterized protein</fullName>
    </submittedName>
</protein>
<gene>
    <name evidence="2" type="ORF">Cni_G23988</name>
</gene>
<name>A0AAQ3KU43_9LILI</name>
<feature type="region of interest" description="Disordered" evidence="1">
    <location>
        <begin position="132"/>
        <end position="156"/>
    </location>
</feature>
<dbReference type="Proteomes" id="UP001327560">
    <property type="component" value="Chromosome 7"/>
</dbReference>
<proteinExistence type="predicted"/>